<dbReference type="InterPro" id="IPR030678">
    <property type="entry name" value="Peptide/Ni-bd"/>
</dbReference>
<dbReference type="GO" id="GO:0015833">
    <property type="term" value="P:peptide transport"/>
    <property type="evidence" value="ECO:0007669"/>
    <property type="project" value="TreeGrafter"/>
</dbReference>
<dbReference type="PIRSF" id="PIRSF002741">
    <property type="entry name" value="MppA"/>
    <property type="match status" value="1"/>
</dbReference>
<proteinExistence type="inferred from homology"/>
<dbReference type="EMBL" id="AP021875">
    <property type="protein sequence ID" value="BBO74804.1"/>
    <property type="molecule type" value="Genomic_DNA"/>
</dbReference>
<evidence type="ECO:0000256" key="3">
    <source>
        <dbReference type="ARBA" id="ARBA00022729"/>
    </source>
</evidence>
<dbReference type="InterPro" id="IPR039424">
    <property type="entry name" value="SBP_5"/>
</dbReference>
<organism evidence="5 6">
    <name type="scientific">Desulfosarcina widdelii</name>
    <dbReference type="NCBI Taxonomy" id="947919"/>
    <lineage>
        <taxon>Bacteria</taxon>
        <taxon>Pseudomonadati</taxon>
        <taxon>Thermodesulfobacteriota</taxon>
        <taxon>Desulfobacteria</taxon>
        <taxon>Desulfobacterales</taxon>
        <taxon>Desulfosarcinaceae</taxon>
        <taxon>Desulfosarcina</taxon>
    </lineage>
</organism>
<sequence length="516" mass="57827">MKKKIQLHTMSVWMLFLIGVLCASISLAAGPRKGGTLRFGTENDFAGFEVLQSSSRLAINGSIAANTIMEPLFRMDNEEHLIPVLGLSAAQSEDGKTWTINLRKNVKFHDGTVFNADAVVHHWNRLLNPENKFRGRAAMGPIVSVTKLDEYTIQYNLKHPWLPFKRVIGSTRGLVQLIPSSKSVESGNQNRAPVGTGPFRLKEWKSGDAFTVVKNPDYWEKDVPFLDEIVFKPMTDSQTRYASLQSGQVDIIWMDRGNLINKAKADNSLRVYTSEDNGAEIFILNTSVPPLDDVNVRRALAHAHNQERQVEMVYKGSIPVVHHPFGSQCACSSDGYRAYNPDRARKLLAGYGQPVELEVLHSSSKRGRDTGEITQRLFKDVGVTANPAGFDFGPVIKKVLSGQYQVSTWRISSRPDQGPALFLSLHSKSRANFSRYKNPEMDKLLVAQRLETDPDRRNEILCKIARLINDDVPFLYRGGMRSHVIASKNLEGLSSMKNGIVRLESVWLNKEESGKY</sequence>
<reference evidence="5 6" key="1">
    <citation type="submission" date="2019-11" db="EMBL/GenBank/DDBJ databases">
        <title>Comparative genomics of hydrocarbon-degrading Desulfosarcina strains.</title>
        <authorList>
            <person name="Watanabe M."/>
            <person name="Kojima H."/>
            <person name="Fukui M."/>
        </authorList>
    </citation>
    <scope>NUCLEOTIDE SEQUENCE [LARGE SCALE GENOMIC DNA]</scope>
    <source>
        <strain evidence="5 6">PP31</strain>
    </source>
</reference>
<dbReference type="Gene3D" id="3.40.190.10">
    <property type="entry name" value="Periplasmic binding protein-like II"/>
    <property type="match status" value="1"/>
</dbReference>
<dbReference type="RefSeq" id="WP_155303786.1">
    <property type="nucleotide sequence ID" value="NZ_AP021875.1"/>
</dbReference>
<dbReference type="KEGG" id="dwd:DSCW_22210"/>
<gene>
    <name evidence="5" type="ORF">DSCW_22210</name>
</gene>
<dbReference type="GO" id="GO:0030288">
    <property type="term" value="C:outer membrane-bounded periplasmic space"/>
    <property type="evidence" value="ECO:0007669"/>
    <property type="project" value="UniProtKB-ARBA"/>
</dbReference>
<dbReference type="SUPFAM" id="SSF53850">
    <property type="entry name" value="Periplasmic binding protein-like II"/>
    <property type="match status" value="1"/>
</dbReference>
<dbReference type="OrthoDB" id="9772924at2"/>
<comment type="similarity">
    <text evidence="1">Belongs to the bacterial solute-binding protein 5 family.</text>
</comment>
<dbReference type="AlphaFoldDB" id="A0A5K7Z8L4"/>
<accession>A0A5K7Z8L4</accession>
<evidence type="ECO:0000313" key="5">
    <source>
        <dbReference type="EMBL" id="BBO74804.1"/>
    </source>
</evidence>
<keyword evidence="2" id="KW-0813">Transport</keyword>
<name>A0A5K7Z8L4_9BACT</name>
<evidence type="ECO:0000256" key="1">
    <source>
        <dbReference type="ARBA" id="ARBA00005695"/>
    </source>
</evidence>
<dbReference type="PROSITE" id="PS01040">
    <property type="entry name" value="SBP_BACTERIAL_5"/>
    <property type="match status" value="1"/>
</dbReference>
<evidence type="ECO:0000259" key="4">
    <source>
        <dbReference type="Pfam" id="PF00496"/>
    </source>
</evidence>
<keyword evidence="3" id="KW-0732">Signal</keyword>
<dbReference type="Pfam" id="PF00496">
    <property type="entry name" value="SBP_bac_5"/>
    <property type="match status" value="1"/>
</dbReference>
<protein>
    <submittedName>
        <fullName evidence="5">Peptide ABC transporter substrate-binding protein</fullName>
    </submittedName>
</protein>
<feature type="domain" description="Solute-binding protein family 5" evidence="4">
    <location>
        <begin position="82"/>
        <end position="431"/>
    </location>
</feature>
<dbReference type="Proteomes" id="UP000427769">
    <property type="component" value="Chromosome"/>
</dbReference>
<evidence type="ECO:0000256" key="2">
    <source>
        <dbReference type="ARBA" id="ARBA00022448"/>
    </source>
</evidence>
<dbReference type="Gene3D" id="3.10.105.10">
    <property type="entry name" value="Dipeptide-binding Protein, Domain 3"/>
    <property type="match status" value="1"/>
</dbReference>
<keyword evidence="6" id="KW-1185">Reference proteome</keyword>
<dbReference type="GO" id="GO:0043190">
    <property type="term" value="C:ATP-binding cassette (ABC) transporter complex"/>
    <property type="evidence" value="ECO:0007669"/>
    <property type="project" value="InterPro"/>
</dbReference>
<evidence type="ECO:0000313" key="6">
    <source>
        <dbReference type="Proteomes" id="UP000427769"/>
    </source>
</evidence>
<dbReference type="GO" id="GO:1904680">
    <property type="term" value="F:peptide transmembrane transporter activity"/>
    <property type="evidence" value="ECO:0007669"/>
    <property type="project" value="TreeGrafter"/>
</dbReference>
<dbReference type="PANTHER" id="PTHR30290:SF9">
    <property type="entry name" value="OLIGOPEPTIDE-BINDING PROTEIN APPA"/>
    <property type="match status" value="1"/>
</dbReference>
<dbReference type="PANTHER" id="PTHR30290">
    <property type="entry name" value="PERIPLASMIC BINDING COMPONENT OF ABC TRANSPORTER"/>
    <property type="match status" value="1"/>
</dbReference>
<dbReference type="InterPro" id="IPR000914">
    <property type="entry name" value="SBP_5_dom"/>
</dbReference>
<dbReference type="InterPro" id="IPR023765">
    <property type="entry name" value="SBP_5_CS"/>
</dbReference>